<evidence type="ECO:0000313" key="2">
    <source>
        <dbReference type="EMBL" id="KZV34238.1"/>
    </source>
</evidence>
<feature type="transmembrane region" description="Helical" evidence="1">
    <location>
        <begin position="36"/>
        <end position="57"/>
    </location>
</feature>
<dbReference type="InterPro" id="IPR010608">
    <property type="entry name" value="DUF1195"/>
</dbReference>
<dbReference type="Pfam" id="PF06708">
    <property type="entry name" value="DUF1195"/>
    <property type="match status" value="1"/>
</dbReference>
<dbReference type="OrthoDB" id="2020737at2759"/>
<reference evidence="2 3" key="1">
    <citation type="journal article" date="2015" name="Proc. Natl. Acad. Sci. U.S.A.">
        <title>The resurrection genome of Boea hygrometrica: A blueprint for survival of dehydration.</title>
        <authorList>
            <person name="Xiao L."/>
            <person name="Yang G."/>
            <person name="Zhang L."/>
            <person name="Yang X."/>
            <person name="Zhao S."/>
            <person name="Ji Z."/>
            <person name="Zhou Q."/>
            <person name="Hu M."/>
            <person name="Wang Y."/>
            <person name="Chen M."/>
            <person name="Xu Y."/>
            <person name="Jin H."/>
            <person name="Xiao X."/>
            <person name="Hu G."/>
            <person name="Bao F."/>
            <person name="Hu Y."/>
            <person name="Wan P."/>
            <person name="Li L."/>
            <person name="Deng X."/>
            <person name="Kuang T."/>
            <person name="Xiang C."/>
            <person name="Zhu J.K."/>
            <person name="Oliver M.J."/>
            <person name="He Y."/>
        </authorList>
    </citation>
    <scope>NUCLEOTIDE SEQUENCE [LARGE SCALE GENOMIC DNA]</scope>
    <source>
        <strain evidence="3">cv. XS01</strain>
    </source>
</reference>
<keyword evidence="1" id="KW-0812">Transmembrane</keyword>
<dbReference type="Proteomes" id="UP000250235">
    <property type="component" value="Unassembled WGS sequence"/>
</dbReference>
<keyword evidence="3" id="KW-1185">Reference proteome</keyword>
<dbReference type="EMBL" id="KV005131">
    <property type="protein sequence ID" value="KZV34238.1"/>
    <property type="molecule type" value="Genomic_DNA"/>
</dbReference>
<organism evidence="2 3">
    <name type="scientific">Dorcoceras hygrometricum</name>
    <dbReference type="NCBI Taxonomy" id="472368"/>
    <lineage>
        <taxon>Eukaryota</taxon>
        <taxon>Viridiplantae</taxon>
        <taxon>Streptophyta</taxon>
        <taxon>Embryophyta</taxon>
        <taxon>Tracheophyta</taxon>
        <taxon>Spermatophyta</taxon>
        <taxon>Magnoliopsida</taxon>
        <taxon>eudicotyledons</taxon>
        <taxon>Gunneridae</taxon>
        <taxon>Pentapetalae</taxon>
        <taxon>asterids</taxon>
        <taxon>lamiids</taxon>
        <taxon>Lamiales</taxon>
        <taxon>Gesneriaceae</taxon>
        <taxon>Didymocarpoideae</taxon>
        <taxon>Trichosporeae</taxon>
        <taxon>Loxocarpinae</taxon>
        <taxon>Dorcoceras</taxon>
    </lineage>
</organism>
<proteinExistence type="predicted"/>
<dbReference type="PANTHER" id="PTHR34358">
    <property type="entry name" value="OS03G0411600 PROTEIN"/>
    <property type="match status" value="1"/>
</dbReference>
<evidence type="ECO:0000256" key="1">
    <source>
        <dbReference type="SAM" id="Phobius"/>
    </source>
</evidence>
<accession>A0A2Z7BQ44</accession>
<sequence length="157" mass="17858">MKDEESQKAQTTNTSFSIKKYGQGFEELFSRGKYKFWALAAIVLLAFWSMFTGSVTLKFSAVDLKLSSHDSDSSTHADLDVLAVDAREKLVKEMWDAYKYSRIIRLPSFFRDAFGAAYQDLTSEVSGVRDAAFLEIAKMSFMSTEFYQMPSVQSTTW</sequence>
<keyword evidence="1" id="KW-1133">Transmembrane helix</keyword>
<dbReference type="AlphaFoldDB" id="A0A2Z7BQ44"/>
<protein>
    <submittedName>
        <fullName evidence="2">Uncharacterized protein</fullName>
    </submittedName>
</protein>
<keyword evidence="1" id="KW-0472">Membrane</keyword>
<evidence type="ECO:0000313" key="3">
    <source>
        <dbReference type="Proteomes" id="UP000250235"/>
    </source>
</evidence>
<name>A0A2Z7BQ44_9LAMI</name>
<dbReference type="PANTHER" id="PTHR34358:SF2">
    <property type="entry name" value="OS03G0411600 PROTEIN"/>
    <property type="match status" value="1"/>
</dbReference>
<gene>
    <name evidence="2" type="ORF">F511_21723</name>
</gene>